<dbReference type="SMART" id="SM00355">
    <property type="entry name" value="ZnF_C2H2"/>
    <property type="match status" value="11"/>
</dbReference>
<evidence type="ECO:0000256" key="5">
    <source>
        <dbReference type="PROSITE-ProRule" id="PRU00042"/>
    </source>
</evidence>
<dbReference type="PANTHER" id="PTHR24379:SF121">
    <property type="entry name" value="C2H2-TYPE DOMAIN-CONTAINING PROTEIN"/>
    <property type="match status" value="1"/>
</dbReference>
<feature type="domain" description="C2H2-type" evidence="7">
    <location>
        <begin position="388"/>
        <end position="415"/>
    </location>
</feature>
<dbReference type="GO" id="GO:0008270">
    <property type="term" value="F:zinc ion binding"/>
    <property type="evidence" value="ECO:0007669"/>
    <property type="project" value="UniProtKB-KW"/>
</dbReference>
<keyword evidence="1" id="KW-0479">Metal-binding</keyword>
<feature type="domain" description="C2H2-type" evidence="7">
    <location>
        <begin position="858"/>
        <end position="886"/>
    </location>
</feature>
<evidence type="ECO:0000256" key="3">
    <source>
        <dbReference type="ARBA" id="ARBA00022771"/>
    </source>
</evidence>
<proteinExistence type="predicted"/>
<feature type="compositionally biased region" description="Polar residues" evidence="6">
    <location>
        <begin position="551"/>
        <end position="562"/>
    </location>
</feature>
<protein>
    <submittedName>
        <fullName evidence="9">LOW QUALITY PROTEIN: zinc finger protein 91-like</fullName>
    </submittedName>
</protein>
<dbReference type="AlphaFoldDB" id="A0A6I9WMD7"/>
<dbReference type="InterPro" id="IPR013087">
    <property type="entry name" value="Znf_C2H2_type"/>
</dbReference>
<dbReference type="InterPro" id="IPR036236">
    <property type="entry name" value="Znf_C2H2_sf"/>
</dbReference>
<keyword evidence="2" id="KW-0677">Repeat</keyword>
<evidence type="ECO:0000313" key="8">
    <source>
        <dbReference type="Proteomes" id="UP000504615"/>
    </source>
</evidence>
<organism evidence="8 9">
    <name type="scientific">Pogonomyrmex barbatus</name>
    <name type="common">red harvester ant</name>
    <dbReference type="NCBI Taxonomy" id="144034"/>
    <lineage>
        <taxon>Eukaryota</taxon>
        <taxon>Metazoa</taxon>
        <taxon>Ecdysozoa</taxon>
        <taxon>Arthropoda</taxon>
        <taxon>Hexapoda</taxon>
        <taxon>Insecta</taxon>
        <taxon>Pterygota</taxon>
        <taxon>Neoptera</taxon>
        <taxon>Endopterygota</taxon>
        <taxon>Hymenoptera</taxon>
        <taxon>Apocrita</taxon>
        <taxon>Aculeata</taxon>
        <taxon>Formicoidea</taxon>
        <taxon>Formicidae</taxon>
        <taxon>Myrmicinae</taxon>
        <taxon>Pogonomyrmex</taxon>
    </lineage>
</organism>
<dbReference type="PROSITE" id="PS00028">
    <property type="entry name" value="ZINC_FINGER_C2H2_1"/>
    <property type="match status" value="5"/>
</dbReference>
<name>A0A6I9WMD7_9HYME</name>
<keyword evidence="3 5" id="KW-0863">Zinc-finger</keyword>
<dbReference type="Gene3D" id="3.30.160.60">
    <property type="entry name" value="Classic Zinc Finger"/>
    <property type="match status" value="1"/>
</dbReference>
<reference evidence="9" key="1">
    <citation type="submission" date="2025-08" db="UniProtKB">
        <authorList>
            <consortium name="RefSeq"/>
        </authorList>
    </citation>
    <scope>IDENTIFICATION</scope>
</reference>
<dbReference type="Proteomes" id="UP000504615">
    <property type="component" value="Unplaced"/>
</dbReference>
<feature type="region of interest" description="Disordered" evidence="6">
    <location>
        <begin position="1"/>
        <end position="24"/>
    </location>
</feature>
<accession>A0A6I9WMD7</accession>
<dbReference type="RefSeq" id="XP_011644111.1">
    <property type="nucleotide sequence ID" value="XM_011645809.2"/>
</dbReference>
<evidence type="ECO:0000256" key="4">
    <source>
        <dbReference type="ARBA" id="ARBA00022833"/>
    </source>
</evidence>
<gene>
    <name evidence="9" type="primary">LOC105431554</name>
</gene>
<evidence type="ECO:0000256" key="2">
    <source>
        <dbReference type="ARBA" id="ARBA00022737"/>
    </source>
</evidence>
<dbReference type="GeneID" id="105431554"/>
<keyword evidence="4" id="KW-0862">Zinc</keyword>
<sequence>MVKSDERAGSIVADKNLPKIEPHPRMTDDATIVQKDQDDAESLLMPGCDIDFEIQCKQEPCTDSSNLIDEVDPLAFDEATTSQFPIFTPTIKHPVILLERCDKIWETLQLIKTTQSEQPTDAPTDDYEDKQKKEEKMVQHLDAVKPSTSYIKNPHNLRNDNKIPFKFSVKITKKVYPCTTCGKHYLERRSLRKHSEKIHGIIIPLQRKRKRRTTNKGDFNENNSFASTRIVSKEDSFENIYNNEDTYERLTTKLKLPNTEITSQSALQFVKCTLCQQKVISLRKHLINYHKIGGSSNVMKQLESSLLSKTEMSPEYEETMPKNESHQDGCLIMDNENDVHGTSYVKRKRKYKSSYGNTEKKRKLNNKRHIFIQTQSVTQKQIFKVRSYKCDICLGMYSSPRCLRKHKRVHAMRGETKENFHKVKCRYFNSPFNEKNRLLKSSTSANINVKDTSKVNKNLQDDQDETFKMNRATRYSKRMNKNNETVCICGRSFRNPHTLFVHKKNSELCQNEDKTAQSSDKESGIDINITIKKRNDSYEIVGKDNEDTSQKSDNLTEETLSMSNTSNYTKNVTKALAKQQVLDTSESSKYSKDHSILKLEDADEDMIIDIEDDVQMDLDNNSATKQMVMQKNDKEDLLKQQNDETKDEKIEKIFGKVSTLKEMCQQVLDVSKKCKFENAAENKNMQYNQIKDQEICKENRQVKNQKDHQENKRELRSTNKQRYSTVKFDHCYDGTTCTTELNSLVCGYCNEKFISVKSYDNHQCTVKVGKPFNEFSLQLPCFYCKAVISSFNKYDDHIRYEHFDNAYHCYQCPQKFVSDKARLNHYHLEHELLCRFCDKRITMSVKTLHESYHLGFGYPCHKCKKAYSNNKNLCYHRYTIHSKGADNMINCSICLKPVKLKTFRGHMSTHKHNGCHFCGKVFSNRIGLEYHTMIHHGTNSKFKCNNCSICFLSEKQLQKHKIGRCSNGIQKMKKKPYSRID</sequence>
<dbReference type="SUPFAM" id="SSF57667">
    <property type="entry name" value="beta-beta-alpha zinc fingers"/>
    <property type="match status" value="2"/>
</dbReference>
<dbReference type="PANTHER" id="PTHR24379">
    <property type="entry name" value="KRAB AND ZINC FINGER DOMAIN-CONTAINING"/>
    <property type="match status" value="1"/>
</dbReference>
<dbReference type="KEGG" id="pbar:105431554"/>
<feature type="domain" description="C2H2-type" evidence="7">
    <location>
        <begin position="913"/>
        <end position="940"/>
    </location>
</feature>
<evidence type="ECO:0000256" key="6">
    <source>
        <dbReference type="SAM" id="MobiDB-lite"/>
    </source>
</evidence>
<evidence type="ECO:0000256" key="1">
    <source>
        <dbReference type="ARBA" id="ARBA00022723"/>
    </source>
</evidence>
<keyword evidence="8" id="KW-1185">Reference proteome</keyword>
<dbReference type="PROSITE" id="PS50157">
    <property type="entry name" value="ZINC_FINGER_C2H2_2"/>
    <property type="match status" value="4"/>
</dbReference>
<feature type="domain" description="C2H2-type" evidence="7">
    <location>
        <begin position="176"/>
        <end position="204"/>
    </location>
</feature>
<feature type="region of interest" description="Disordered" evidence="6">
    <location>
        <begin position="542"/>
        <end position="562"/>
    </location>
</feature>
<dbReference type="OrthoDB" id="7697749at2759"/>
<evidence type="ECO:0000259" key="7">
    <source>
        <dbReference type="PROSITE" id="PS50157"/>
    </source>
</evidence>
<evidence type="ECO:0000313" key="9">
    <source>
        <dbReference type="RefSeq" id="XP_011644111.1"/>
    </source>
</evidence>